<comment type="caution">
    <text evidence="1">The sequence shown here is derived from an EMBL/GenBank/DDBJ whole genome shotgun (WGS) entry which is preliminary data.</text>
</comment>
<evidence type="ECO:0000313" key="1">
    <source>
        <dbReference type="EMBL" id="KAI9510487.1"/>
    </source>
</evidence>
<evidence type="ECO:0000313" key="2">
    <source>
        <dbReference type="Proteomes" id="UP001207468"/>
    </source>
</evidence>
<accession>A0ACC0UG54</accession>
<name>A0ACC0UG54_9AGAM</name>
<protein>
    <submittedName>
        <fullName evidence="1">Uncharacterized protein</fullName>
    </submittedName>
</protein>
<reference evidence="1" key="1">
    <citation type="submission" date="2021-03" db="EMBL/GenBank/DDBJ databases">
        <title>Evolutionary priming and transition to the ectomycorrhizal habit in an iconic lineage of mushroom-forming fungi: is preadaptation a requirement?</title>
        <authorList>
            <consortium name="DOE Joint Genome Institute"/>
            <person name="Looney B.P."/>
            <person name="Miyauchi S."/>
            <person name="Morin E."/>
            <person name="Drula E."/>
            <person name="Courty P.E."/>
            <person name="Chicoki N."/>
            <person name="Fauchery L."/>
            <person name="Kohler A."/>
            <person name="Kuo A."/>
            <person name="LaButti K."/>
            <person name="Pangilinan J."/>
            <person name="Lipzen A."/>
            <person name="Riley R."/>
            <person name="Andreopoulos W."/>
            <person name="He G."/>
            <person name="Johnson J."/>
            <person name="Barry K.W."/>
            <person name="Grigoriev I.V."/>
            <person name="Nagy L."/>
            <person name="Hibbett D."/>
            <person name="Henrissat B."/>
            <person name="Matheny P.B."/>
            <person name="Labbe J."/>
            <person name="Martin A.F."/>
        </authorList>
    </citation>
    <scope>NUCLEOTIDE SEQUENCE</scope>
    <source>
        <strain evidence="1">BPL698</strain>
    </source>
</reference>
<keyword evidence="2" id="KW-1185">Reference proteome</keyword>
<sequence length="175" mass="18901">MNDAIVIGSSGLTTVTNSSISRKPGVPTQHFVIYDASAVNRLPYGVRLMRDGCGQQNDVSSTLILRLVASLRDSILHMPPVFRYTAGTGSWSVIPQFHSATNTGWTFAYTMQGLLELSSCIPGNSIDFSFPPTMEPLRVVDIAGEPVDISAWHAGVRCVAFYCLAILRALPVNVA</sequence>
<proteinExistence type="predicted"/>
<gene>
    <name evidence="1" type="ORF">F5148DRAFT_1178838</name>
</gene>
<dbReference type="Proteomes" id="UP001207468">
    <property type="component" value="Unassembled WGS sequence"/>
</dbReference>
<organism evidence="1 2">
    <name type="scientific">Russula earlei</name>
    <dbReference type="NCBI Taxonomy" id="71964"/>
    <lineage>
        <taxon>Eukaryota</taxon>
        <taxon>Fungi</taxon>
        <taxon>Dikarya</taxon>
        <taxon>Basidiomycota</taxon>
        <taxon>Agaricomycotina</taxon>
        <taxon>Agaricomycetes</taxon>
        <taxon>Russulales</taxon>
        <taxon>Russulaceae</taxon>
        <taxon>Russula</taxon>
    </lineage>
</organism>
<dbReference type="EMBL" id="JAGFNK010000041">
    <property type="protein sequence ID" value="KAI9510487.1"/>
    <property type="molecule type" value="Genomic_DNA"/>
</dbReference>